<dbReference type="GO" id="GO:0005794">
    <property type="term" value="C:Golgi apparatus"/>
    <property type="evidence" value="ECO:0007669"/>
    <property type="project" value="TreeGrafter"/>
</dbReference>
<evidence type="ECO:0000313" key="11">
    <source>
        <dbReference type="EMBL" id="JAP80078.1"/>
    </source>
</evidence>
<comment type="caution">
    <text evidence="10">Lacks conserved residue(s) required for the propagation of feature annotation.</text>
</comment>
<evidence type="ECO:0000256" key="9">
    <source>
        <dbReference type="ARBA" id="ARBA00023136"/>
    </source>
</evidence>
<organism evidence="11">
    <name type="scientific">Rhipicephalus appendiculatus</name>
    <name type="common">Brown ear tick</name>
    <dbReference type="NCBI Taxonomy" id="34631"/>
    <lineage>
        <taxon>Eukaryota</taxon>
        <taxon>Metazoa</taxon>
        <taxon>Ecdysozoa</taxon>
        <taxon>Arthropoda</taxon>
        <taxon>Chelicerata</taxon>
        <taxon>Arachnida</taxon>
        <taxon>Acari</taxon>
        <taxon>Parasitiformes</taxon>
        <taxon>Ixodida</taxon>
        <taxon>Ixodoidea</taxon>
        <taxon>Ixodidae</taxon>
        <taxon>Rhipicephalinae</taxon>
        <taxon>Rhipicephalus</taxon>
        <taxon>Rhipicephalus</taxon>
    </lineage>
</organism>
<dbReference type="EMBL" id="GEDV01008479">
    <property type="protein sequence ID" value="JAP80078.1"/>
    <property type="molecule type" value="Transcribed_RNA"/>
</dbReference>
<evidence type="ECO:0000256" key="7">
    <source>
        <dbReference type="ARBA" id="ARBA00023055"/>
    </source>
</evidence>
<dbReference type="InterPro" id="IPR007290">
    <property type="entry name" value="Arv1"/>
</dbReference>
<comment type="subcellular location">
    <subcellularLocation>
        <location evidence="1 10">Endoplasmic reticulum membrane</location>
        <topology evidence="1 10">Multi-pass membrane protein</topology>
    </subcellularLocation>
</comment>
<evidence type="ECO:0000256" key="4">
    <source>
        <dbReference type="ARBA" id="ARBA00022692"/>
    </source>
</evidence>
<evidence type="ECO:0000256" key="5">
    <source>
        <dbReference type="ARBA" id="ARBA00022824"/>
    </source>
</evidence>
<sequence>MTVKPSYACVHCGETQQQLYKSYGPDLLKLSRCSRCNRVVDEYIEMEFSIVLIDAVLQKLEAYRHIIFNVGMGRPWKIALLFLLGEALEHWMSRQQTHKAGYDLEWHFYIICLFLVASNAVFIAAVILLTRLSARCLCDWTLLARAVILGSYGKLLALPANLWGCDRFQSQLFLATFFLFSQVQACRAITGMGRLQTAAIVFASYSLQQSLSIWMSPFL</sequence>
<dbReference type="Pfam" id="PF04161">
    <property type="entry name" value="Arv1"/>
    <property type="match status" value="1"/>
</dbReference>
<keyword evidence="5 10" id="KW-0256">Endoplasmic reticulum</keyword>
<keyword evidence="6 10" id="KW-1133">Transmembrane helix</keyword>
<evidence type="ECO:0000256" key="2">
    <source>
        <dbReference type="ARBA" id="ARBA00009187"/>
    </source>
</evidence>
<feature type="transmembrane region" description="Helical" evidence="10">
    <location>
        <begin position="142"/>
        <end position="162"/>
    </location>
</feature>
<keyword evidence="8 10" id="KW-0443">Lipid metabolism</keyword>
<evidence type="ECO:0000256" key="3">
    <source>
        <dbReference type="ARBA" id="ARBA00022448"/>
    </source>
</evidence>
<dbReference type="GO" id="GO:0032366">
    <property type="term" value="P:intracellular sterol transport"/>
    <property type="evidence" value="ECO:0007669"/>
    <property type="project" value="UniProtKB-UniRule"/>
</dbReference>
<evidence type="ECO:0000256" key="8">
    <source>
        <dbReference type="ARBA" id="ARBA00023098"/>
    </source>
</evidence>
<dbReference type="PANTHER" id="PTHR14467">
    <property type="entry name" value="ARV1"/>
    <property type="match status" value="1"/>
</dbReference>
<feature type="transmembrane region" description="Helical" evidence="10">
    <location>
        <begin position="108"/>
        <end position="130"/>
    </location>
</feature>
<name>A0A131YND4_RHIAP</name>
<comment type="similarity">
    <text evidence="2 10">Belongs to the ARV1 family.</text>
</comment>
<comment type="function">
    <text evidence="10">Mediator of sterol homeostasis involved in sterol uptake, trafficking and distribution into membranes.</text>
</comment>
<dbReference type="PANTHER" id="PTHR14467:SF0">
    <property type="entry name" value="PROTEIN ARV1"/>
    <property type="match status" value="1"/>
</dbReference>
<keyword evidence="9 10" id="KW-0472">Membrane</keyword>
<dbReference type="GO" id="GO:0005789">
    <property type="term" value="C:endoplasmic reticulum membrane"/>
    <property type="evidence" value="ECO:0007669"/>
    <property type="project" value="UniProtKB-SubCell"/>
</dbReference>
<keyword evidence="3 10" id="KW-0813">Transport</keyword>
<proteinExistence type="inferred from homology"/>
<evidence type="ECO:0000256" key="1">
    <source>
        <dbReference type="ARBA" id="ARBA00004477"/>
    </source>
</evidence>
<dbReference type="GO" id="GO:0016125">
    <property type="term" value="P:sterol metabolic process"/>
    <property type="evidence" value="ECO:0007669"/>
    <property type="project" value="UniProtKB-UniRule"/>
</dbReference>
<dbReference type="GO" id="GO:0006665">
    <property type="term" value="P:sphingolipid metabolic process"/>
    <property type="evidence" value="ECO:0007669"/>
    <property type="project" value="TreeGrafter"/>
</dbReference>
<dbReference type="AlphaFoldDB" id="A0A131YND4"/>
<accession>A0A131YND4</accession>
<evidence type="ECO:0000256" key="6">
    <source>
        <dbReference type="ARBA" id="ARBA00022989"/>
    </source>
</evidence>
<keyword evidence="7 10" id="KW-0445">Lipid transport</keyword>
<reference evidence="11" key="1">
    <citation type="journal article" date="2016" name="Ticks Tick Borne Dis.">
        <title>De novo assembly and annotation of the salivary gland transcriptome of Rhipicephalus appendiculatus male and female ticks during blood feeding.</title>
        <authorList>
            <person name="de Castro M.H."/>
            <person name="de Klerk D."/>
            <person name="Pienaar R."/>
            <person name="Latif A.A."/>
            <person name="Rees D.J."/>
            <person name="Mans B.J."/>
        </authorList>
    </citation>
    <scope>NUCLEOTIDE SEQUENCE</scope>
    <source>
        <tissue evidence="11">Salivary glands</tissue>
    </source>
</reference>
<evidence type="ECO:0000256" key="10">
    <source>
        <dbReference type="RuleBase" id="RU368065"/>
    </source>
</evidence>
<dbReference type="GO" id="GO:0097036">
    <property type="term" value="P:regulation of plasma membrane sterol distribution"/>
    <property type="evidence" value="ECO:0007669"/>
    <property type="project" value="UniProtKB-UniRule"/>
</dbReference>
<keyword evidence="4 10" id="KW-0812">Transmembrane</keyword>
<protein>
    <recommendedName>
        <fullName evidence="10">Protein ARV</fullName>
    </recommendedName>
</protein>
<dbReference type="GO" id="GO:0032541">
    <property type="term" value="C:cortical endoplasmic reticulum"/>
    <property type="evidence" value="ECO:0007669"/>
    <property type="project" value="TreeGrafter"/>
</dbReference>